<dbReference type="InterPro" id="IPR052035">
    <property type="entry name" value="ZnF_BED_domain_contain"/>
</dbReference>
<gene>
    <name evidence="7" type="ORF">FNYG_15808</name>
</gene>
<dbReference type="PANTHER" id="PTHR46481:SF10">
    <property type="entry name" value="ZINC FINGER BED DOMAIN-CONTAINING PROTEIN 39"/>
    <property type="match status" value="1"/>
</dbReference>
<dbReference type="EMBL" id="MTQA01000723">
    <property type="protein sequence ID" value="PNP52712.1"/>
    <property type="molecule type" value="Genomic_DNA"/>
</dbReference>
<dbReference type="Pfam" id="PF05699">
    <property type="entry name" value="Dimer_Tnp_hAT"/>
    <property type="match status" value="1"/>
</dbReference>
<keyword evidence="3" id="KW-0863">Zinc-finger</keyword>
<dbReference type="SUPFAM" id="SSF53098">
    <property type="entry name" value="Ribonuclease H-like"/>
    <property type="match status" value="1"/>
</dbReference>
<keyword evidence="8" id="KW-1185">Reference proteome</keyword>
<comment type="caution">
    <text evidence="7">The sequence shown here is derived from an EMBL/GenBank/DDBJ whole genome shotgun (WGS) entry which is preliminary data.</text>
</comment>
<dbReference type="Proteomes" id="UP000236664">
    <property type="component" value="Unassembled WGS sequence"/>
</dbReference>
<name>A0A2K0U4L4_GIBNY</name>
<keyword evidence="5" id="KW-0539">Nucleus</keyword>
<evidence type="ECO:0000256" key="5">
    <source>
        <dbReference type="ARBA" id="ARBA00023242"/>
    </source>
</evidence>
<comment type="subcellular location">
    <subcellularLocation>
        <location evidence="1">Nucleus</location>
    </subcellularLocation>
</comment>
<feature type="domain" description="HAT C-terminal dimerisation" evidence="6">
    <location>
        <begin position="19"/>
        <end position="102"/>
    </location>
</feature>
<dbReference type="GO" id="GO:0005634">
    <property type="term" value="C:nucleus"/>
    <property type="evidence" value="ECO:0007669"/>
    <property type="project" value="UniProtKB-SubCell"/>
</dbReference>
<dbReference type="InterPro" id="IPR008906">
    <property type="entry name" value="HATC_C_dom"/>
</dbReference>
<dbReference type="InterPro" id="IPR012337">
    <property type="entry name" value="RNaseH-like_sf"/>
</dbReference>
<keyword evidence="4" id="KW-0862">Zinc</keyword>
<evidence type="ECO:0000313" key="8">
    <source>
        <dbReference type="Proteomes" id="UP000236664"/>
    </source>
</evidence>
<dbReference type="GO" id="GO:0008270">
    <property type="term" value="F:zinc ion binding"/>
    <property type="evidence" value="ECO:0007669"/>
    <property type="project" value="UniProtKB-KW"/>
</dbReference>
<evidence type="ECO:0000256" key="1">
    <source>
        <dbReference type="ARBA" id="ARBA00004123"/>
    </source>
</evidence>
<dbReference type="PANTHER" id="PTHR46481">
    <property type="entry name" value="ZINC FINGER BED DOMAIN-CONTAINING PROTEIN 4"/>
    <property type="match status" value="1"/>
</dbReference>
<reference evidence="7 8" key="1">
    <citation type="submission" date="2017-06" db="EMBL/GenBank/DDBJ databases">
        <title>Genome of Fusarium nygamai isolate CS10214.</title>
        <authorList>
            <person name="Gardiner D.M."/>
            <person name="Obanor F."/>
            <person name="Kazan K."/>
        </authorList>
    </citation>
    <scope>NUCLEOTIDE SEQUENCE [LARGE SCALE GENOMIC DNA]</scope>
    <source>
        <strain evidence="7 8">CS10214</strain>
    </source>
</reference>
<evidence type="ECO:0000313" key="7">
    <source>
        <dbReference type="EMBL" id="PNP52712.1"/>
    </source>
</evidence>
<dbReference type="STRING" id="42673.A0A2K0U4L4"/>
<dbReference type="GO" id="GO:0046983">
    <property type="term" value="F:protein dimerization activity"/>
    <property type="evidence" value="ECO:0007669"/>
    <property type="project" value="InterPro"/>
</dbReference>
<evidence type="ECO:0000259" key="6">
    <source>
        <dbReference type="Pfam" id="PF05699"/>
    </source>
</evidence>
<evidence type="ECO:0000256" key="3">
    <source>
        <dbReference type="ARBA" id="ARBA00022771"/>
    </source>
</evidence>
<evidence type="ECO:0000256" key="2">
    <source>
        <dbReference type="ARBA" id="ARBA00022723"/>
    </source>
</evidence>
<dbReference type="OrthoDB" id="5020773at2759"/>
<organism evidence="7 8">
    <name type="scientific">Gibberella nygamai</name>
    <name type="common">Bean root rot disease fungus</name>
    <name type="synonym">Fusarium nygamai</name>
    <dbReference type="NCBI Taxonomy" id="42673"/>
    <lineage>
        <taxon>Eukaryota</taxon>
        <taxon>Fungi</taxon>
        <taxon>Dikarya</taxon>
        <taxon>Ascomycota</taxon>
        <taxon>Pezizomycotina</taxon>
        <taxon>Sordariomycetes</taxon>
        <taxon>Hypocreomycetidae</taxon>
        <taxon>Hypocreales</taxon>
        <taxon>Nectriaceae</taxon>
        <taxon>Fusarium</taxon>
        <taxon>Fusarium fujikuroi species complex</taxon>
    </lineage>
</organism>
<dbReference type="AlphaFoldDB" id="A0A2K0U4L4"/>
<sequence>MRLEVRNKTMARARGKDDFDSFISEAPIALAEDTTPLQWWCSEDVRTAYPRLSRMAIDILSVPAESAEPERTFSGARRTARWDRLRLLIESIEKIECIGNWLREGHIRPSAEGGIGLTCDPEAIEGDI</sequence>
<proteinExistence type="predicted"/>
<keyword evidence="2" id="KW-0479">Metal-binding</keyword>
<protein>
    <recommendedName>
        <fullName evidence="6">HAT C-terminal dimerisation domain-containing protein</fullName>
    </recommendedName>
</protein>
<accession>A0A2K0U4L4</accession>
<evidence type="ECO:0000256" key="4">
    <source>
        <dbReference type="ARBA" id="ARBA00022833"/>
    </source>
</evidence>